<gene>
    <name evidence="7" type="primary">Utp3</name>
    <name evidence="7" type="ORF">SAKLUC_R12325</name>
</gene>
<reference evidence="7 8" key="1">
    <citation type="submission" date="2019-09" db="EMBL/GenBank/DDBJ databases">
        <title>Bird 10,000 Genomes (B10K) Project - Family phase.</title>
        <authorList>
            <person name="Zhang G."/>
        </authorList>
    </citation>
    <scope>NUCLEOTIDE SEQUENCE [LARGE SCALE GENOMIC DNA]</scope>
    <source>
        <strain evidence="7">B10K-DU-001-06</strain>
        <tissue evidence="7">Muscle</tissue>
    </source>
</reference>
<dbReference type="PANTHER" id="PTHR13237">
    <property type="entry name" value="SOMETHING ABOUT SILENCING PROTEIN 10-RELATED"/>
    <property type="match status" value="1"/>
</dbReference>
<feature type="compositionally biased region" description="Acidic residues" evidence="5">
    <location>
        <begin position="60"/>
        <end position="94"/>
    </location>
</feature>
<evidence type="ECO:0000256" key="4">
    <source>
        <dbReference type="ARBA" id="ARBA00023242"/>
    </source>
</evidence>
<dbReference type="Pfam" id="PF04000">
    <property type="entry name" value="Sas10_Utp3"/>
    <property type="match status" value="1"/>
</dbReference>
<feature type="non-terminal residue" evidence="7">
    <location>
        <position position="497"/>
    </location>
</feature>
<comment type="similarity">
    <text evidence="2">Belongs to the SAS10 family.</text>
</comment>
<feature type="compositionally biased region" description="Acidic residues" evidence="5">
    <location>
        <begin position="108"/>
        <end position="121"/>
    </location>
</feature>
<feature type="non-terminal residue" evidence="7">
    <location>
        <position position="1"/>
    </location>
</feature>
<comment type="caution">
    <text evidence="7">The sequence shown here is derived from an EMBL/GenBank/DDBJ whole genome shotgun (WGS) entry which is preliminary data.</text>
</comment>
<dbReference type="GO" id="GO:0032040">
    <property type="term" value="C:small-subunit processome"/>
    <property type="evidence" value="ECO:0007669"/>
    <property type="project" value="TreeGrafter"/>
</dbReference>
<feature type="compositionally biased region" description="Basic and acidic residues" evidence="5">
    <location>
        <begin position="468"/>
        <end position="477"/>
    </location>
</feature>
<feature type="region of interest" description="Disordered" evidence="5">
    <location>
        <begin position="465"/>
        <end position="497"/>
    </location>
</feature>
<dbReference type="GO" id="GO:0000462">
    <property type="term" value="P:maturation of SSU-rRNA from tricistronic rRNA transcript (SSU-rRNA, 5.8S rRNA, LSU-rRNA)"/>
    <property type="evidence" value="ECO:0007669"/>
    <property type="project" value="TreeGrafter"/>
</dbReference>
<evidence type="ECO:0000313" key="8">
    <source>
        <dbReference type="Proteomes" id="UP000558958"/>
    </source>
</evidence>
<dbReference type="EMBL" id="VWZD01009392">
    <property type="protein sequence ID" value="NXG08530.1"/>
    <property type="molecule type" value="Genomic_DNA"/>
</dbReference>
<proteinExistence type="inferred from homology"/>
<dbReference type="Proteomes" id="UP000558958">
    <property type="component" value="Unassembled WGS sequence"/>
</dbReference>
<feature type="region of interest" description="Disordered" evidence="5">
    <location>
        <begin position="1"/>
        <end position="169"/>
    </location>
</feature>
<dbReference type="PANTHER" id="PTHR13237:SF8">
    <property type="entry name" value="SOMETHING ABOUT SILENCING PROTEIN 10"/>
    <property type="match status" value="1"/>
</dbReference>
<accession>A0A7K8YZL7</accession>
<evidence type="ECO:0000256" key="3">
    <source>
        <dbReference type="ARBA" id="ARBA00022553"/>
    </source>
</evidence>
<evidence type="ECO:0000259" key="6">
    <source>
        <dbReference type="Pfam" id="PF09368"/>
    </source>
</evidence>
<sequence length="497" mass="57390">AMRTRRGTVLRPRARPEQDALDEDALDEAPSGRAGPEELADGVEQFHEKQFRAVMAALDSGEEAGDSEEEEEEEVLGLQLPEEDSEEEEEEEEVSQGLDLYVDHSAEEVEDGDLEEDEDGEDTKLPHELSWGQRKQLYYDTDYGNDAQAKGKRSQQEIDAEEEEEEQEAQVIQRRLVQDLGEDDYMLDMIQGYLAEQRKAVDSKGQKIDKDLQALSKKEQLKLLKQESPELLQLMEDFEVKLMELKDELHPLLQMVKDGTIPQGKGSRYLQTKYHLYLNYCANISFYLVLKSKRVPVHSHPIIERLVAYRNIINDLAVVDQKLSPQVRVLLRSYYDKKEESLRKDNKFAVFLTMDSKKSKPKRASVLANGQAAAAESSGESELDEEAALKYYRLMEEKLVLKRKRTGREEVREEEVVSEDEDPGKKRGVTYQMIKNKGLTPKRRKIDRNPRVKHREKFRRAKIRRKGQVREVRRELQRYGGEPSGIRAGVKKGRKLK</sequence>
<feature type="domain" description="Sas10 C-terminal" evidence="6">
    <location>
        <begin position="425"/>
        <end position="496"/>
    </location>
</feature>
<organism evidence="7 8">
    <name type="scientific">Sakesphorus luctuosus</name>
    <dbReference type="NCBI Taxonomy" id="419690"/>
    <lineage>
        <taxon>Eukaryota</taxon>
        <taxon>Metazoa</taxon>
        <taxon>Chordata</taxon>
        <taxon>Craniata</taxon>
        <taxon>Vertebrata</taxon>
        <taxon>Euteleostomi</taxon>
        <taxon>Archelosauria</taxon>
        <taxon>Archosauria</taxon>
        <taxon>Dinosauria</taxon>
        <taxon>Saurischia</taxon>
        <taxon>Theropoda</taxon>
        <taxon>Coelurosauria</taxon>
        <taxon>Aves</taxon>
        <taxon>Neognathae</taxon>
        <taxon>Neoaves</taxon>
        <taxon>Telluraves</taxon>
        <taxon>Australaves</taxon>
        <taxon>Passeriformes</taxon>
        <taxon>Thamnophilidae</taxon>
        <taxon>Sakesphorus</taxon>
    </lineage>
</organism>
<keyword evidence="3" id="KW-0597">Phosphoprotein</keyword>
<evidence type="ECO:0000256" key="1">
    <source>
        <dbReference type="ARBA" id="ARBA00004604"/>
    </source>
</evidence>
<dbReference type="Pfam" id="PF09368">
    <property type="entry name" value="Sas10"/>
    <property type="match status" value="1"/>
</dbReference>
<keyword evidence="8" id="KW-1185">Reference proteome</keyword>
<evidence type="ECO:0000256" key="5">
    <source>
        <dbReference type="SAM" id="MobiDB-lite"/>
    </source>
</evidence>
<protein>
    <submittedName>
        <fullName evidence="7">SAS10 protein</fullName>
    </submittedName>
</protein>
<keyword evidence="4" id="KW-0539">Nucleus</keyword>
<feature type="compositionally biased region" description="Acidic residues" evidence="5">
    <location>
        <begin position="158"/>
        <end position="168"/>
    </location>
</feature>
<dbReference type="InterPro" id="IPR007146">
    <property type="entry name" value="Sas10/Utp3/C1D"/>
</dbReference>
<evidence type="ECO:0000256" key="2">
    <source>
        <dbReference type="ARBA" id="ARBA00010979"/>
    </source>
</evidence>
<comment type="subcellular location">
    <subcellularLocation>
        <location evidence="1">Nucleus</location>
        <location evidence="1">Nucleolus</location>
    </subcellularLocation>
</comment>
<dbReference type="AlphaFoldDB" id="A0A7K8YZL7"/>
<name>A0A7K8YZL7_9PASS</name>
<evidence type="ECO:0000313" key="7">
    <source>
        <dbReference type="EMBL" id="NXG08530.1"/>
    </source>
</evidence>
<dbReference type="InterPro" id="IPR018972">
    <property type="entry name" value="Sas10_C_dom"/>
</dbReference>